<dbReference type="PANTHER" id="PTHR12265">
    <property type="entry name" value="TRANSMEMBRANE PROTEIN 53"/>
    <property type="match status" value="1"/>
</dbReference>
<reference evidence="9" key="1">
    <citation type="journal article" date="2019" name="bioRxiv">
        <title>Genomics, evolutionary history and diagnostics of the Alternaria alternata species group including apple and Asian pear pathotypes.</title>
        <authorList>
            <person name="Armitage A.D."/>
            <person name="Cockerton H.M."/>
            <person name="Sreenivasaprasad S."/>
            <person name="Woodhall J.W."/>
            <person name="Lane C.R."/>
            <person name="Harrison R.J."/>
            <person name="Clarkson J.P."/>
        </authorList>
    </citation>
    <scope>NUCLEOTIDE SEQUENCE [LARGE SCALE GENOMIC DNA]</scope>
    <source>
        <strain evidence="9">FERA 1177</strain>
    </source>
</reference>
<evidence type="ECO:0000256" key="5">
    <source>
        <dbReference type="ARBA" id="ARBA00023136"/>
    </source>
</evidence>
<comment type="pathway">
    <text evidence="1">Mycotoxin biosynthesis.</text>
</comment>
<keyword evidence="4" id="KW-1133">Transmembrane helix</keyword>
<comment type="caution">
    <text evidence="8">The sequence shown here is derived from an EMBL/GenBank/DDBJ whole genome shotgun (WGS) entry which is preliminary data.</text>
</comment>
<accession>A0A4Q4M8Q3</accession>
<comment type="similarity">
    <text evidence="2">Belongs to the TMEM53 family.</text>
</comment>
<dbReference type="Pfam" id="PF05705">
    <property type="entry name" value="DUF829"/>
    <property type="match status" value="1"/>
</dbReference>
<dbReference type="GO" id="GO:0005640">
    <property type="term" value="C:nuclear outer membrane"/>
    <property type="evidence" value="ECO:0007669"/>
    <property type="project" value="UniProtKB-SubCell"/>
</dbReference>
<dbReference type="SUPFAM" id="SSF53474">
    <property type="entry name" value="alpha/beta-Hydrolases"/>
    <property type="match status" value="1"/>
</dbReference>
<evidence type="ECO:0000256" key="6">
    <source>
        <dbReference type="ARBA" id="ARBA00023242"/>
    </source>
</evidence>
<dbReference type="Proteomes" id="UP000291422">
    <property type="component" value="Unassembled WGS sequence"/>
</dbReference>
<dbReference type="InterPro" id="IPR008547">
    <property type="entry name" value="DUF829_TMEM53"/>
</dbReference>
<evidence type="ECO:0000256" key="7">
    <source>
        <dbReference type="ARBA" id="ARBA00034303"/>
    </source>
</evidence>
<dbReference type="VEuPathDB" id="FungiDB:CC77DRAFT_1006123"/>
<comment type="subcellular location">
    <subcellularLocation>
        <location evidence="7">Nucleus outer membrane</location>
        <topology evidence="7">Single-pass membrane protein</topology>
    </subcellularLocation>
</comment>
<dbReference type="EMBL" id="PDXD01000523">
    <property type="protein sequence ID" value="RYN45344.1"/>
    <property type="molecule type" value="Genomic_DNA"/>
</dbReference>
<gene>
    <name evidence="8" type="ORF">AA0117_g13523</name>
</gene>
<keyword evidence="6" id="KW-0539">Nucleus</keyword>
<keyword evidence="3" id="KW-0812">Transmembrane</keyword>
<dbReference type="PANTHER" id="PTHR12265:SF30">
    <property type="entry name" value="TRANSMEMBRANE PROTEIN 53"/>
    <property type="match status" value="1"/>
</dbReference>
<keyword evidence="5" id="KW-0472">Membrane</keyword>
<evidence type="ECO:0000256" key="1">
    <source>
        <dbReference type="ARBA" id="ARBA00004685"/>
    </source>
</evidence>
<evidence type="ECO:0000256" key="3">
    <source>
        <dbReference type="ARBA" id="ARBA00022692"/>
    </source>
</evidence>
<dbReference type="InterPro" id="IPR029058">
    <property type="entry name" value="AB_hydrolase_fold"/>
</dbReference>
<protein>
    <submittedName>
        <fullName evidence="8">Uncharacterized protein</fullName>
    </submittedName>
</protein>
<proteinExistence type="inferred from homology"/>
<evidence type="ECO:0000256" key="4">
    <source>
        <dbReference type="ARBA" id="ARBA00022989"/>
    </source>
</evidence>
<organism evidence="8 9">
    <name type="scientific">Alternaria alternata</name>
    <name type="common">Alternaria rot fungus</name>
    <name type="synonym">Torula alternata</name>
    <dbReference type="NCBI Taxonomy" id="5599"/>
    <lineage>
        <taxon>Eukaryota</taxon>
        <taxon>Fungi</taxon>
        <taxon>Dikarya</taxon>
        <taxon>Ascomycota</taxon>
        <taxon>Pezizomycotina</taxon>
        <taxon>Dothideomycetes</taxon>
        <taxon>Pleosporomycetidae</taxon>
        <taxon>Pleosporales</taxon>
        <taxon>Pleosporineae</taxon>
        <taxon>Pleosporaceae</taxon>
        <taxon>Alternaria</taxon>
        <taxon>Alternaria sect. Alternaria</taxon>
        <taxon>Alternaria alternata complex</taxon>
    </lineage>
</organism>
<evidence type="ECO:0000313" key="9">
    <source>
        <dbReference type="Proteomes" id="UP000291422"/>
    </source>
</evidence>
<dbReference type="AlphaFoldDB" id="A0A4Q4M8Q3"/>
<sequence length="224" mass="25126">MVVTTTVKDLCLRSSGQEQRRLKPAVDRIAYYHKFRVERMTGAMLMHVFSDGGSHKACELAEAYHAATGQRLPIAAICLDSTPGRPRYRPLCRAVSKALPPVPLVRHVGLLASSGLCGCIWVFYRATGFDHNVVTRTRRQLLDPAYWDLTVPRCYLYSESDTIVSWKDIKDHAYESYCKGVPITSVCFNGSAHVRHAEANSKTYWDAVVETWTSADGERSRVSV</sequence>
<evidence type="ECO:0000256" key="2">
    <source>
        <dbReference type="ARBA" id="ARBA00007387"/>
    </source>
</evidence>
<evidence type="ECO:0000313" key="8">
    <source>
        <dbReference type="EMBL" id="RYN45344.1"/>
    </source>
</evidence>
<name>A0A4Q4M8Q3_ALTAL</name>
<feature type="non-terminal residue" evidence="8">
    <location>
        <position position="224"/>
    </location>
</feature>